<sequence length="230" mass="25519">MNPVFGRLSNRRLRLADSVEARSVESRNKTAPVVRRLSGKEVAAKAEASVRERRGVIPGIALLYWGSTCCSLGNTGGQTFLWLLENSLGYAAWIVSSIGKETRNDASLSENKFSLKEYMESFPGAKEAIKMKQEEQLKRRAAVDPGVVKLPRLDSSNIAEEQEVTDEEMLAIPEPQATSSAISTSTRDLQAKIVPCMQARASACQTETETEVHKHTKISLKIIWMRFFNS</sequence>
<evidence type="ECO:0000313" key="2">
    <source>
        <dbReference type="RefSeq" id="XP_013384797.1"/>
    </source>
</evidence>
<accession>A0A1S3HFE1</accession>
<dbReference type="RefSeq" id="XP_013384797.1">
    <property type="nucleotide sequence ID" value="XM_013529343.1"/>
</dbReference>
<dbReference type="GeneID" id="106154835"/>
<keyword evidence="1" id="KW-1185">Reference proteome</keyword>
<dbReference type="KEGG" id="lak:106154835"/>
<dbReference type="InParanoid" id="A0A1S3HFE1"/>
<gene>
    <name evidence="2" type="primary">LOC106154835</name>
</gene>
<name>A0A1S3HFE1_LINAN</name>
<protein>
    <submittedName>
        <fullName evidence="2">Uncharacterized protein LOC106154835</fullName>
    </submittedName>
</protein>
<dbReference type="AlphaFoldDB" id="A0A1S3HFE1"/>
<evidence type="ECO:0000313" key="1">
    <source>
        <dbReference type="Proteomes" id="UP000085678"/>
    </source>
</evidence>
<reference evidence="2" key="1">
    <citation type="submission" date="2025-08" db="UniProtKB">
        <authorList>
            <consortium name="RefSeq"/>
        </authorList>
    </citation>
    <scope>IDENTIFICATION</scope>
    <source>
        <tissue evidence="2">Gonads</tissue>
    </source>
</reference>
<dbReference type="OrthoDB" id="8960663at2759"/>
<dbReference type="Proteomes" id="UP000085678">
    <property type="component" value="Unplaced"/>
</dbReference>
<proteinExistence type="predicted"/>
<organism evidence="1 2">
    <name type="scientific">Lingula anatina</name>
    <name type="common">Brachiopod</name>
    <name type="synonym">Lingula unguis</name>
    <dbReference type="NCBI Taxonomy" id="7574"/>
    <lineage>
        <taxon>Eukaryota</taxon>
        <taxon>Metazoa</taxon>
        <taxon>Spiralia</taxon>
        <taxon>Lophotrochozoa</taxon>
        <taxon>Brachiopoda</taxon>
        <taxon>Linguliformea</taxon>
        <taxon>Lingulata</taxon>
        <taxon>Lingulida</taxon>
        <taxon>Linguloidea</taxon>
        <taxon>Lingulidae</taxon>
        <taxon>Lingula</taxon>
    </lineage>
</organism>